<dbReference type="PANTHER" id="PTHR47495:SF3">
    <property type="entry name" value="BLR6219 PROTEIN"/>
    <property type="match status" value="1"/>
</dbReference>
<feature type="domain" description="Aldehyde oxidase/xanthine dehydrogenase a/b hammerhead" evidence="1">
    <location>
        <begin position="229"/>
        <end position="318"/>
    </location>
</feature>
<dbReference type="PIRSF" id="PIRSF036389">
    <property type="entry name" value="IOR_B"/>
    <property type="match status" value="1"/>
</dbReference>
<dbReference type="Gene3D" id="3.90.1170.50">
    <property type="entry name" value="Aldehyde oxidase/xanthine dehydrogenase, a/b hammerhead"/>
    <property type="match status" value="1"/>
</dbReference>
<dbReference type="SMART" id="SM01008">
    <property type="entry name" value="Ald_Xan_dh_C"/>
    <property type="match status" value="1"/>
</dbReference>
<evidence type="ECO:0000259" key="1">
    <source>
        <dbReference type="SMART" id="SM01008"/>
    </source>
</evidence>
<evidence type="ECO:0000313" key="3">
    <source>
        <dbReference type="Proteomes" id="UP000198460"/>
    </source>
</evidence>
<dbReference type="PANTHER" id="PTHR47495">
    <property type="entry name" value="ALDEHYDE DEHYDROGENASE"/>
    <property type="match status" value="1"/>
</dbReference>
<dbReference type="EMBL" id="FXAN01000040">
    <property type="protein sequence ID" value="SMF99294.1"/>
    <property type="molecule type" value="Genomic_DNA"/>
</dbReference>
<dbReference type="InterPro" id="IPR046867">
    <property type="entry name" value="AldOxase/xan_DH_MoCoBD2"/>
</dbReference>
<organism evidence="2 3">
    <name type="scientific">Burkholderia singularis</name>
    <dbReference type="NCBI Taxonomy" id="1503053"/>
    <lineage>
        <taxon>Bacteria</taxon>
        <taxon>Pseudomonadati</taxon>
        <taxon>Pseudomonadota</taxon>
        <taxon>Betaproteobacteria</taxon>
        <taxon>Burkholderiales</taxon>
        <taxon>Burkholderiaceae</taxon>
        <taxon>Burkholderia</taxon>
        <taxon>pseudomallei group</taxon>
    </lineage>
</organism>
<dbReference type="InterPro" id="IPR000674">
    <property type="entry name" value="Ald_Oxase/Xan_DH_a/b"/>
</dbReference>
<dbReference type="GO" id="GO:0047121">
    <property type="term" value="F:isoquinoline 1-oxidoreductase activity"/>
    <property type="evidence" value="ECO:0007669"/>
    <property type="project" value="UniProtKB-EC"/>
</dbReference>
<dbReference type="SUPFAM" id="SSF56003">
    <property type="entry name" value="Molybdenum cofactor-binding domain"/>
    <property type="match status" value="2"/>
</dbReference>
<gene>
    <name evidence="2" type="ORF">BSIN_0023</name>
</gene>
<name>A0A238H217_9BURK</name>
<dbReference type="InterPro" id="IPR037165">
    <property type="entry name" value="AldOxase/xan_DH_Mopterin-bd_sf"/>
</dbReference>
<dbReference type="Gene3D" id="3.30.365.10">
    <property type="entry name" value="Aldehyde oxidase/xanthine dehydrogenase, molybdopterin binding domain"/>
    <property type="match status" value="4"/>
</dbReference>
<dbReference type="Proteomes" id="UP000198460">
    <property type="component" value="Unassembled WGS sequence"/>
</dbReference>
<dbReference type="RefSeq" id="WP_089339877.1">
    <property type="nucleotide sequence ID" value="NZ_FXAN01000040.1"/>
</dbReference>
<dbReference type="EC" id="1.3.99.16" evidence="2"/>
<dbReference type="InterPro" id="IPR008274">
    <property type="entry name" value="AldOxase/xan_DH_MoCoBD1"/>
</dbReference>
<keyword evidence="2" id="KW-0560">Oxidoreductase</keyword>
<proteinExistence type="predicted"/>
<dbReference type="InterPro" id="IPR006311">
    <property type="entry name" value="TAT_signal"/>
</dbReference>
<dbReference type="PROSITE" id="PS51318">
    <property type="entry name" value="TAT"/>
    <property type="match status" value="1"/>
</dbReference>
<reference evidence="2 3" key="1">
    <citation type="submission" date="2017-04" db="EMBL/GenBank/DDBJ databases">
        <authorList>
            <person name="Afonso C.L."/>
            <person name="Miller P.J."/>
            <person name="Scott M.A."/>
            <person name="Spackman E."/>
            <person name="Goraichik I."/>
            <person name="Dimitrov K.M."/>
            <person name="Suarez D.L."/>
            <person name="Swayne D.E."/>
        </authorList>
    </citation>
    <scope>NUCLEOTIDE SEQUENCE [LARGE SCALE GENOMIC DNA]</scope>
    <source>
        <strain evidence="2">LMG 28154</strain>
    </source>
</reference>
<dbReference type="InterPro" id="IPR052516">
    <property type="entry name" value="N-heterocyclic_Hydroxylase"/>
</dbReference>
<dbReference type="Pfam" id="PF20256">
    <property type="entry name" value="MoCoBD_2"/>
    <property type="match status" value="2"/>
</dbReference>
<evidence type="ECO:0000313" key="2">
    <source>
        <dbReference type="EMBL" id="SMF99294.1"/>
    </source>
</evidence>
<sequence length="777" mass="82483">MSSDELAVQNESRRALLLGFASGGLLLAIGGPALVQAATANAPGGPPVSANPQYGGAGMPNGLRDDPRLFVRVAPDGAVTVTCIRSEMGQGVRTSVALVIADELGADWARVKVEQAVGDEVRYGNQNTDGSRSLRQSFTALRRAAAAARTMLESAAASMWSIDVKQVKAGVHEVVDTKTGRKLGFGELASRAAELAVPDPATVALKLPAEFRYIGKGKTGLIDGRDIVGGTARYGIDTRIDGMLYAVIARPPVYGGTVASFDASAARRMPGVIDVIQLNATPLPSGFQPLGGIAVVARDTWTAIKAREQLRIEWTHGPNAGYDSAAYRDRLEAAAKQPGSVIRNQGDSAAAFAGAAKKISAAYYLPHLAHATMEPPAAVAHVHDGQCDIWACTQAPQSARDEVAKALGLPQSNVTVNVTLLGGGFGRKSKPDYVVEAALLSKATGKPIKLTFTREDDITNDYFHAVALEYFEGALDSSGKVVGWLHRSAAPSIQSTFKPGIVHEQPGELVQGVVDLPFAIPNIRIENPEAPAHTRIGWFRSVYNIPHAFGIQSFAAELAHAAGRDPKDFLLELIGPARTFEPNVSVKNTNYGEDPALYPVDTGRLRRVIEVVAHEAGWGRKLPKGSGLGVAAHRSFVSYTAVICEVKIDQDGKLSVPRVDIAIDCGPQVNPERVRSQLEGAVVMGLGLALHGEISFKNGRTEQTNFNGYQVLRMNETPREIRVHLVEPDNYATPMGGVGEPGLPPVAPALTNAIFAATGRRIRRLPIADQLARADAG</sequence>
<dbReference type="Pfam" id="PF02738">
    <property type="entry name" value="MoCoBD_1"/>
    <property type="match status" value="1"/>
</dbReference>
<dbReference type="InterPro" id="IPR012368">
    <property type="entry name" value="OxRdtase_Mopterin-bd_su_IorB"/>
</dbReference>
<protein>
    <submittedName>
        <fullName evidence="2">Isoquinoline 1-oxidoreductase beta subunit</fullName>
        <ecNumber evidence="2">1.3.99.16</ecNumber>
    </submittedName>
</protein>
<accession>A0A238H217</accession>
<dbReference type="AlphaFoldDB" id="A0A238H217"/>